<organism evidence="1 2">
    <name type="scientific">Lentinula edodes</name>
    <name type="common">Shiitake mushroom</name>
    <name type="synonym">Lentinus edodes</name>
    <dbReference type="NCBI Taxonomy" id="5353"/>
    <lineage>
        <taxon>Eukaryota</taxon>
        <taxon>Fungi</taxon>
        <taxon>Dikarya</taxon>
        <taxon>Basidiomycota</taxon>
        <taxon>Agaricomycotina</taxon>
        <taxon>Agaricomycetes</taxon>
        <taxon>Agaricomycetidae</taxon>
        <taxon>Agaricales</taxon>
        <taxon>Marasmiineae</taxon>
        <taxon>Omphalotaceae</taxon>
        <taxon>Lentinula</taxon>
    </lineage>
</organism>
<keyword evidence="2" id="KW-1185">Reference proteome</keyword>
<evidence type="ECO:0000313" key="1">
    <source>
        <dbReference type="EMBL" id="GAW06142.1"/>
    </source>
</evidence>
<accession>A0A1Q3EG15</accession>
<gene>
    <name evidence="1" type="ORF">LENED_008041</name>
</gene>
<reference evidence="1 2" key="2">
    <citation type="submission" date="2017-02" db="EMBL/GenBank/DDBJ databases">
        <title>A genome survey and senescence transcriptome analysis in Lentinula edodes.</title>
        <authorList>
            <person name="Sakamoto Y."/>
            <person name="Nakade K."/>
            <person name="Sato S."/>
            <person name="Yoshida Y."/>
            <person name="Miyazaki K."/>
            <person name="Natsume S."/>
            <person name="Konno N."/>
        </authorList>
    </citation>
    <scope>NUCLEOTIDE SEQUENCE [LARGE SCALE GENOMIC DNA]</scope>
    <source>
        <strain evidence="1 2">NBRC 111202</strain>
    </source>
</reference>
<dbReference type="Proteomes" id="UP000188533">
    <property type="component" value="Unassembled WGS sequence"/>
</dbReference>
<protein>
    <submittedName>
        <fullName evidence="1">Uncharacterized protein</fullName>
    </submittedName>
</protein>
<dbReference type="EMBL" id="BDGU01000298">
    <property type="protein sequence ID" value="GAW06142.1"/>
    <property type="molecule type" value="Genomic_DNA"/>
</dbReference>
<comment type="caution">
    <text evidence="1">The sequence shown here is derived from an EMBL/GenBank/DDBJ whole genome shotgun (WGS) entry which is preliminary data.</text>
</comment>
<dbReference type="AlphaFoldDB" id="A0A1Q3EG15"/>
<proteinExistence type="predicted"/>
<name>A0A1Q3EG15_LENED</name>
<sequence length="379" mass="42043">MSTNISCESDTDTEQPHLYKRSPKEMEWKGIHTQDTEQNILGNSPIPVDVSESLPQSEHGFTKEIHPLVMETAMGQWADFPRLMDAQITTFEQLLDTSVGSSALSLDIKKAEMAVLDLAVLVRSSTLTSRDVLGEELIAFAHDARNSGRGLQRLSSKVAATVIFNEYAMATISKAQLSSPSFGSEVVAYVFPDSTVEKVVLRTFAEAMQTLSTVVERLILLAEVELANLERLEEHLSVLYEIVVRENFTISSTKAELFGDIWTWLGGNRSILKGYDEHLTLLSGVADYRKRALIQVISSLQALRALSNDMEGLREQMSKPTLSGQTIPVEIHTKSIELGVRRLKSSRASAKEKGDAARQSFLEDGTTQNIFASLEEYTR</sequence>
<evidence type="ECO:0000313" key="2">
    <source>
        <dbReference type="Proteomes" id="UP000188533"/>
    </source>
</evidence>
<dbReference type="STRING" id="5353.A0A1Q3EG15"/>
<reference evidence="1 2" key="1">
    <citation type="submission" date="2016-08" db="EMBL/GenBank/DDBJ databases">
        <authorList>
            <consortium name="Lentinula edodes genome sequencing consortium"/>
            <person name="Sakamoto Y."/>
            <person name="Nakade K."/>
            <person name="Sato S."/>
            <person name="Yoshida Y."/>
            <person name="Miyazaki K."/>
            <person name="Natsume S."/>
            <person name="Konno N."/>
        </authorList>
    </citation>
    <scope>NUCLEOTIDE SEQUENCE [LARGE SCALE GENOMIC DNA]</scope>
    <source>
        <strain evidence="1 2">NBRC 111202</strain>
    </source>
</reference>